<keyword evidence="2" id="KW-0067">ATP-binding</keyword>
<feature type="domain" description="Helicase ATP-binding" evidence="1">
    <location>
        <begin position="19"/>
        <end position="167"/>
    </location>
</feature>
<proteinExistence type="predicted"/>
<dbReference type="InterPro" id="IPR014001">
    <property type="entry name" value="Helicase_ATP-bd"/>
</dbReference>
<evidence type="ECO:0000313" key="3">
    <source>
        <dbReference type="Proteomes" id="UP000516384"/>
    </source>
</evidence>
<dbReference type="AlphaFoldDB" id="A0A7H0YCW7"/>
<dbReference type="PROSITE" id="PS51192">
    <property type="entry name" value="HELICASE_ATP_BIND_1"/>
    <property type="match status" value="1"/>
</dbReference>
<evidence type="ECO:0000259" key="1">
    <source>
        <dbReference type="PROSITE" id="PS51192"/>
    </source>
</evidence>
<dbReference type="Proteomes" id="UP000516384">
    <property type="component" value="Chromosome"/>
</dbReference>
<name>A0A7H0YCW7_9BACL</name>
<reference evidence="2 3" key="1">
    <citation type="submission" date="2020-09" db="EMBL/GenBank/DDBJ databases">
        <title>Characterization of Paenibacillus peoriae strain ZF390 with broad-spectrum antimicrobial activity as a potential biocontrol agent.</title>
        <authorList>
            <person name="Li L."/>
            <person name="Zhao Y."/>
            <person name="Li B."/>
            <person name="Xie X."/>
        </authorList>
    </citation>
    <scope>NUCLEOTIDE SEQUENCE [LARGE SCALE GENOMIC DNA]</scope>
    <source>
        <strain evidence="2 3">ZF390</strain>
    </source>
</reference>
<dbReference type="EMBL" id="CP061172">
    <property type="protein sequence ID" value="QNR68925.1"/>
    <property type="molecule type" value="Genomic_DNA"/>
</dbReference>
<gene>
    <name evidence="2" type="ORF">IAQ67_07815</name>
</gene>
<keyword evidence="2" id="KW-0547">Nucleotide-binding</keyword>
<dbReference type="RefSeq" id="WP_190298967.1">
    <property type="nucleotide sequence ID" value="NZ_CP061172.1"/>
</dbReference>
<dbReference type="Gene3D" id="3.40.50.300">
    <property type="entry name" value="P-loop containing nucleotide triphosphate hydrolases"/>
    <property type="match status" value="2"/>
</dbReference>
<keyword evidence="2" id="KW-0378">Hydrolase</keyword>
<accession>A0A7H0YCW7</accession>
<dbReference type="InterPro" id="IPR027417">
    <property type="entry name" value="P-loop_NTPase"/>
</dbReference>
<organism evidence="2 3">
    <name type="scientific">Paenibacillus peoriae</name>
    <dbReference type="NCBI Taxonomy" id="59893"/>
    <lineage>
        <taxon>Bacteria</taxon>
        <taxon>Bacillati</taxon>
        <taxon>Bacillota</taxon>
        <taxon>Bacilli</taxon>
        <taxon>Bacillales</taxon>
        <taxon>Paenibacillaceae</taxon>
        <taxon>Paenibacillus</taxon>
    </lineage>
</organism>
<evidence type="ECO:0000313" key="2">
    <source>
        <dbReference type="EMBL" id="QNR68925.1"/>
    </source>
</evidence>
<protein>
    <submittedName>
        <fullName evidence="2">DEAD/DEAH box helicase family protein</fullName>
    </submittedName>
</protein>
<keyword evidence="2" id="KW-0347">Helicase</keyword>
<dbReference type="SUPFAM" id="SSF52540">
    <property type="entry name" value="P-loop containing nucleoside triphosphate hydrolases"/>
    <property type="match status" value="1"/>
</dbReference>
<sequence>MTQSTRKRITVSDVLTEHVHKWQRGDIITIEAGTGVGKSHFIKHELYPIAKKERARILFFLNRTRLNEQFQEEIKRDGKSDVITIILYQKYEWELLKNSVVVKEDYKYIVCDEFHYFLTESRYNKNTEDSFYAMINEKSKIRICMSATADAMIAFLKYKNIKHASYSIPHDYSHIKELIFYQNDKVLEKFLRQIPKNHKVICFTKSAKKAFNLHNTFKDSMFVCSPSGNASEKKHMDKEKVSKMLIEEKFDEQFVFSTSTLDNGINLKDKLIKYVIVDIMDIDVLIQCLGRKRIIDKSDKVTVIIKNISNKMLNKLIRDCDKQIEPALYLQEHGTSNYVKKYRKQPNRIVYDRPVNNEVGYDKAINDLMFFKEIYDKQFYEQVVSEENGYMNYIKTKLQQDTYTILDDTYEKADITDYLDTIVGKRLYKEEQAELIKKVDLHDGRRRQQKDVEQLNIYFQKNSLPYNINNDSKTNKDRRRRLDNGDVNPNYNKRYWILAKHMVFD</sequence>
<dbReference type="GO" id="GO:0004386">
    <property type="term" value="F:helicase activity"/>
    <property type="evidence" value="ECO:0007669"/>
    <property type="project" value="UniProtKB-KW"/>
</dbReference>